<feature type="region of interest" description="Disordered" evidence="1">
    <location>
        <begin position="157"/>
        <end position="305"/>
    </location>
</feature>
<feature type="compositionally biased region" description="Basic residues" evidence="1">
    <location>
        <begin position="288"/>
        <end position="298"/>
    </location>
</feature>
<organism evidence="2 3">
    <name type="scientific">Elysia marginata</name>
    <dbReference type="NCBI Taxonomy" id="1093978"/>
    <lineage>
        <taxon>Eukaryota</taxon>
        <taxon>Metazoa</taxon>
        <taxon>Spiralia</taxon>
        <taxon>Lophotrochozoa</taxon>
        <taxon>Mollusca</taxon>
        <taxon>Gastropoda</taxon>
        <taxon>Heterobranchia</taxon>
        <taxon>Euthyneura</taxon>
        <taxon>Panpulmonata</taxon>
        <taxon>Sacoglossa</taxon>
        <taxon>Placobranchoidea</taxon>
        <taxon>Plakobranchidae</taxon>
        <taxon>Elysia</taxon>
    </lineage>
</organism>
<comment type="caution">
    <text evidence="2">The sequence shown here is derived from an EMBL/GenBank/DDBJ whole genome shotgun (WGS) entry which is preliminary data.</text>
</comment>
<feature type="region of interest" description="Disordered" evidence="1">
    <location>
        <begin position="1"/>
        <end position="71"/>
    </location>
</feature>
<feature type="compositionally biased region" description="Polar residues" evidence="1">
    <location>
        <begin position="529"/>
        <end position="549"/>
    </location>
</feature>
<sequence>MAEPGRAPAGNLPANELFATETLRRRRGDGRRGGRRRGGRGKRRRDRRNRRGRGRGNTGGFSVNSRWKRSSLSEKEGPYNFNEHGVFEGLQPLPFDLNQVMEIISIAGGSEQANTDGGASNSSDVNLSESNMTSDNHTRSLENATLVEVIQVRSLNSDRDVSGLRSDNKKERKANRGSSRGGKRGHGIPSDSIGTVASHISNTQNLSHVSTEDFRKRRLGRRKSESTKTDNMGDRSRRKGRGGRREGDAAGGRRRTGRKGSTTLTHQDGNFSDPLETTGTTADNERKRSGRRGRQKRALSKDGFPTFVGSFTVPKGKLYRWTRNLAGMKSVNEFAFSSTERNVAVVMSFDPNLASLGFINVATLYDFTGRHGSSSVSTNTEIYLDGSANPISAEEQEALLQRTPSLRRQCRGRSIVRATPYGMHPLIHSGPTRDLKLLTLDNQVTLTMRTQPAEDASKVSGSSLPGQSWFRRWGRLRSALGRGSGRLAQWIGQGRWRGGQARGQMRGQGRSQFRSSSGRPQGVFVKGPGNQTFVTPVPSSGQGLWAASQ</sequence>
<accession>A0AAV4JCL9</accession>
<evidence type="ECO:0000256" key="1">
    <source>
        <dbReference type="SAM" id="MobiDB-lite"/>
    </source>
</evidence>
<name>A0AAV4JCL9_9GAST</name>
<feature type="compositionally biased region" description="Basic and acidic residues" evidence="1">
    <location>
        <begin position="157"/>
        <end position="170"/>
    </location>
</feature>
<feature type="compositionally biased region" description="Basic and acidic residues" evidence="1">
    <location>
        <begin position="222"/>
        <end position="235"/>
    </location>
</feature>
<feature type="compositionally biased region" description="Polar residues" evidence="1">
    <location>
        <begin position="192"/>
        <end position="209"/>
    </location>
</feature>
<feature type="compositionally biased region" description="Basic residues" evidence="1">
    <location>
        <begin position="24"/>
        <end position="54"/>
    </location>
</feature>
<feature type="region of interest" description="Disordered" evidence="1">
    <location>
        <begin position="110"/>
        <end position="140"/>
    </location>
</feature>
<keyword evidence="3" id="KW-1185">Reference proteome</keyword>
<protein>
    <submittedName>
        <fullName evidence="2">Uncharacterized protein</fullName>
    </submittedName>
</protein>
<dbReference type="Proteomes" id="UP000762676">
    <property type="component" value="Unassembled WGS sequence"/>
</dbReference>
<dbReference type="EMBL" id="BMAT01003075">
    <property type="protein sequence ID" value="GFS19550.1"/>
    <property type="molecule type" value="Genomic_DNA"/>
</dbReference>
<evidence type="ECO:0000313" key="2">
    <source>
        <dbReference type="EMBL" id="GFS19550.1"/>
    </source>
</evidence>
<proteinExistence type="predicted"/>
<reference evidence="2 3" key="1">
    <citation type="journal article" date="2021" name="Elife">
        <title>Chloroplast acquisition without the gene transfer in kleptoplastic sea slugs, Plakobranchus ocellatus.</title>
        <authorList>
            <person name="Maeda T."/>
            <person name="Takahashi S."/>
            <person name="Yoshida T."/>
            <person name="Shimamura S."/>
            <person name="Takaki Y."/>
            <person name="Nagai Y."/>
            <person name="Toyoda A."/>
            <person name="Suzuki Y."/>
            <person name="Arimoto A."/>
            <person name="Ishii H."/>
            <person name="Satoh N."/>
            <person name="Nishiyama T."/>
            <person name="Hasebe M."/>
            <person name="Maruyama T."/>
            <person name="Minagawa J."/>
            <person name="Obokata J."/>
            <person name="Shigenobu S."/>
        </authorList>
    </citation>
    <scope>NUCLEOTIDE SEQUENCE [LARGE SCALE GENOMIC DNA]</scope>
</reference>
<feature type="compositionally biased region" description="Basic residues" evidence="1">
    <location>
        <begin position="171"/>
        <end position="186"/>
    </location>
</feature>
<feature type="compositionally biased region" description="Polar residues" evidence="1">
    <location>
        <begin position="263"/>
        <end position="282"/>
    </location>
</feature>
<feature type="compositionally biased region" description="Polar residues" evidence="1">
    <location>
        <begin position="111"/>
        <end position="135"/>
    </location>
</feature>
<evidence type="ECO:0000313" key="3">
    <source>
        <dbReference type="Proteomes" id="UP000762676"/>
    </source>
</evidence>
<dbReference type="AlphaFoldDB" id="A0AAV4JCL9"/>
<feature type="compositionally biased region" description="Low complexity" evidence="1">
    <location>
        <begin position="502"/>
        <end position="522"/>
    </location>
</feature>
<gene>
    <name evidence="2" type="ORF">ElyMa_001547700</name>
</gene>
<feature type="region of interest" description="Disordered" evidence="1">
    <location>
        <begin position="495"/>
        <end position="549"/>
    </location>
</feature>